<organism evidence="8 9">
    <name type="scientific">Kouleothrix aurantiaca</name>
    <dbReference type="NCBI Taxonomy" id="186479"/>
    <lineage>
        <taxon>Bacteria</taxon>
        <taxon>Bacillati</taxon>
        <taxon>Chloroflexota</taxon>
        <taxon>Chloroflexia</taxon>
        <taxon>Chloroflexales</taxon>
        <taxon>Roseiflexineae</taxon>
        <taxon>Roseiflexaceae</taxon>
        <taxon>Kouleothrix</taxon>
    </lineage>
</organism>
<dbReference type="AlphaFoldDB" id="A0A0P9CWB1"/>
<reference evidence="8 9" key="1">
    <citation type="submission" date="2015-09" db="EMBL/GenBank/DDBJ databases">
        <title>Draft genome sequence of Kouleothrix aurantiaca JCM 19913.</title>
        <authorList>
            <person name="Hemp J."/>
        </authorList>
    </citation>
    <scope>NUCLEOTIDE SEQUENCE [LARGE SCALE GENOMIC DNA]</scope>
    <source>
        <strain evidence="8 9">COM-B</strain>
    </source>
</reference>
<comment type="caution">
    <text evidence="8">The sequence shown here is derived from an EMBL/GenBank/DDBJ whole genome shotgun (WGS) entry which is preliminary data.</text>
</comment>
<evidence type="ECO:0000313" key="9">
    <source>
        <dbReference type="Proteomes" id="UP000050509"/>
    </source>
</evidence>
<dbReference type="Proteomes" id="UP000050509">
    <property type="component" value="Unassembled WGS sequence"/>
</dbReference>
<evidence type="ECO:0000256" key="5">
    <source>
        <dbReference type="ARBA" id="ARBA00023136"/>
    </source>
</evidence>
<dbReference type="GO" id="GO:0005886">
    <property type="term" value="C:plasma membrane"/>
    <property type="evidence" value="ECO:0007669"/>
    <property type="project" value="UniProtKB-SubCell"/>
</dbReference>
<dbReference type="GO" id="GO:0022857">
    <property type="term" value="F:transmembrane transporter activity"/>
    <property type="evidence" value="ECO:0007669"/>
    <property type="project" value="InterPro"/>
</dbReference>
<dbReference type="PROSITE" id="PS50850">
    <property type="entry name" value="MFS"/>
    <property type="match status" value="1"/>
</dbReference>
<sequence length="423" mass="44573">MNTASIPSAQEQVGPSRFTLLFLISTAFLNALGFTVISPVMPFIVQQYLADPNTLATVVGWLTASYAICQFLAAPALGVLSDRYGRRPVLLICLLGSAAGYLIFGIGGALWVLFLSRIIDGLTGANYSILAAYIGDVSKPEQRGKLFGQIGGVVGVGFIVGPVLGGFAARLGYSAPLYLSAAIMLANTVWGFFAMPESLHPQYRSAGFRLRDLNPFTQLRNIFAIAHLRWLMMTSLCYFFQFALFTTELSVLALDKLSWAPEQIGLLLLTVGVIDIIMQGFLAERLIPRFGEVALIIAGLVCEAVSFVLIGAVAIVPQPMLMLGGIVLFAFGSGLLEPALNGLTSAAAGPREQGVVQGGNAALRSVTSIAGPLLAGALYIRFGGEAPYWLGAAILLLGIGAILAAARHLAPGQPAAEVEPVNG</sequence>
<gene>
    <name evidence="8" type="ORF">SE17_30175</name>
</gene>
<dbReference type="SUPFAM" id="SSF103473">
    <property type="entry name" value="MFS general substrate transporter"/>
    <property type="match status" value="1"/>
</dbReference>
<feature type="transmembrane region" description="Helical" evidence="6">
    <location>
        <begin position="386"/>
        <end position="406"/>
    </location>
</feature>
<evidence type="ECO:0000256" key="6">
    <source>
        <dbReference type="SAM" id="Phobius"/>
    </source>
</evidence>
<feature type="transmembrane region" description="Helical" evidence="6">
    <location>
        <begin position="175"/>
        <end position="195"/>
    </location>
</feature>
<feature type="transmembrane region" description="Helical" evidence="6">
    <location>
        <begin position="361"/>
        <end position="380"/>
    </location>
</feature>
<feature type="transmembrane region" description="Helical" evidence="6">
    <location>
        <begin position="321"/>
        <end position="340"/>
    </location>
</feature>
<dbReference type="InterPro" id="IPR001958">
    <property type="entry name" value="Tet-R_TetA/multi-R_MdtG-like"/>
</dbReference>
<proteinExistence type="predicted"/>
<feature type="transmembrane region" description="Helical" evidence="6">
    <location>
        <begin position="89"/>
        <end position="112"/>
    </location>
</feature>
<comment type="subcellular location">
    <subcellularLocation>
        <location evidence="1">Cell membrane</location>
        <topology evidence="1">Multi-pass membrane protein</topology>
    </subcellularLocation>
</comment>
<dbReference type="PANTHER" id="PTHR23504:SF15">
    <property type="entry name" value="MAJOR FACILITATOR SUPERFAMILY (MFS) PROFILE DOMAIN-CONTAINING PROTEIN"/>
    <property type="match status" value="1"/>
</dbReference>
<name>A0A0P9CWB1_9CHLR</name>
<evidence type="ECO:0000256" key="2">
    <source>
        <dbReference type="ARBA" id="ARBA00022448"/>
    </source>
</evidence>
<dbReference type="Pfam" id="PF07690">
    <property type="entry name" value="MFS_1"/>
    <property type="match status" value="1"/>
</dbReference>
<feature type="transmembrane region" description="Helical" evidence="6">
    <location>
        <begin position="56"/>
        <end position="77"/>
    </location>
</feature>
<dbReference type="InterPro" id="IPR020846">
    <property type="entry name" value="MFS_dom"/>
</dbReference>
<evidence type="ECO:0000256" key="1">
    <source>
        <dbReference type="ARBA" id="ARBA00004651"/>
    </source>
</evidence>
<keyword evidence="3 6" id="KW-0812">Transmembrane</keyword>
<feature type="transmembrane region" description="Helical" evidence="6">
    <location>
        <begin position="230"/>
        <end position="252"/>
    </location>
</feature>
<evidence type="ECO:0000259" key="7">
    <source>
        <dbReference type="PROSITE" id="PS50850"/>
    </source>
</evidence>
<feature type="transmembrane region" description="Helical" evidence="6">
    <location>
        <begin position="20"/>
        <end position="44"/>
    </location>
</feature>
<dbReference type="PRINTS" id="PR01035">
    <property type="entry name" value="TCRTETA"/>
</dbReference>
<evidence type="ECO:0000256" key="4">
    <source>
        <dbReference type="ARBA" id="ARBA00022989"/>
    </source>
</evidence>
<dbReference type="PATRIC" id="fig|186479.3.peg.2719"/>
<dbReference type="EMBL" id="LJCR01001700">
    <property type="protein sequence ID" value="KPV49872.1"/>
    <property type="molecule type" value="Genomic_DNA"/>
</dbReference>
<dbReference type="InterPro" id="IPR036259">
    <property type="entry name" value="MFS_trans_sf"/>
</dbReference>
<dbReference type="PANTHER" id="PTHR23504">
    <property type="entry name" value="MAJOR FACILITATOR SUPERFAMILY DOMAIN-CONTAINING PROTEIN 10"/>
    <property type="match status" value="1"/>
</dbReference>
<dbReference type="InterPro" id="IPR011701">
    <property type="entry name" value="MFS"/>
</dbReference>
<feature type="transmembrane region" description="Helical" evidence="6">
    <location>
        <begin position="264"/>
        <end position="282"/>
    </location>
</feature>
<keyword evidence="2" id="KW-0813">Transport</keyword>
<evidence type="ECO:0000313" key="8">
    <source>
        <dbReference type="EMBL" id="KPV49872.1"/>
    </source>
</evidence>
<feature type="domain" description="Major facilitator superfamily (MFS) profile" evidence="7">
    <location>
        <begin position="19"/>
        <end position="410"/>
    </location>
</feature>
<feature type="transmembrane region" description="Helical" evidence="6">
    <location>
        <begin position="146"/>
        <end position="169"/>
    </location>
</feature>
<keyword evidence="5 6" id="KW-0472">Membrane</keyword>
<feature type="transmembrane region" description="Helical" evidence="6">
    <location>
        <begin position="294"/>
        <end position="315"/>
    </location>
</feature>
<keyword evidence="4 6" id="KW-1133">Transmembrane helix</keyword>
<keyword evidence="9" id="KW-1185">Reference proteome</keyword>
<protein>
    <recommendedName>
        <fullName evidence="7">Major facilitator superfamily (MFS) profile domain-containing protein</fullName>
    </recommendedName>
</protein>
<evidence type="ECO:0000256" key="3">
    <source>
        <dbReference type="ARBA" id="ARBA00022692"/>
    </source>
</evidence>
<dbReference type="Gene3D" id="1.20.1250.20">
    <property type="entry name" value="MFS general substrate transporter like domains"/>
    <property type="match status" value="1"/>
</dbReference>
<accession>A0A0P9CWB1</accession>